<feature type="transmembrane region" description="Helical" evidence="8">
    <location>
        <begin position="21"/>
        <end position="39"/>
    </location>
</feature>
<feature type="transmembrane region" description="Helical" evidence="8">
    <location>
        <begin position="108"/>
        <end position="128"/>
    </location>
</feature>
<evidence type="ECO:0000259" key="9">
    <source>
        <dbReference type="PROSITE" id="PS50928"/>
    </source>
</evidence>
<feature type="domain" description="ABC transmembrane type-1" evidence="9">
    <location>
        <begin position="63"/>
        <end position="271"/>
    </location>
</feature>
<evidence type="ECO:0000256" key="8">
    <source>
        <dbReference type="RuleBase" id="RU363043"/>
    </source>
</evidence>
<keyword evidence="4 8" id="KW-1003">Cell membrane</keyword>
<dbReference type="SUPFAM" id="SSF161098">
    <property type="entry name" value="MetI-like"/>
    <property type="match status" value="1"/>
</dbReference>
<comment type="caution">
    <text evidence="10">The sequence shown here is derived from an EMBL/GenBank/DDBJ whole genome shotgun (WGS) entry which is preliminary data.</text>
</comment>
<proteinExistence type="inferred from homology"/>
<gene>
    <name evidence="10" type="primary">pstA</name>
    <name evidence="10" type="ORF">DCW38_04510</name>
</gene>
<evidence type="ECO:0000256" key="2">
    <source>
        <dbReference type="ARBA" id="ARBA00007069"/>
    </source>
</evidence>
<dbReference type="InterPro" id="IPR035906">
    <property type="entry name" value="MetI-like_sf"/>
</dbReference>
<evidence type="ECO:0000256" key="7">
    <source>
        <dbReference type="ARBA" id="ARBA00023136"/>
    </source>
</evidence>
<feature type="transmembrane region" description="Helical" evidence="8">
    <location>
        <begin position="252"/>
        <end position="274"/>
    </location>
</feature>
<dbReference type="PROSITE" id="PS50928">
    <property type="entry name" value="ABC_TM1"/>
    <property type="match status" value="1"/>
</dbReference>
<evidence type="ECO:0000256" key="1">
    <source>
        <dbReference type="ARBA" id="ARBA00004651"/>
    </source>
</evidence>
<keyword evidence="5 8" id="KW-0812">Transmembrane</keyword>
<organism evidence="10 11">
    <name type="scientific">candidate division WOR-3 bacterium</name>
    <dbReference type="NCBI Taxonomy" id="2052148"/>
    <lineage>
        <taxon>Bacteria</taxon>
        <taxon>Bacteria division WOR-3</taxon>
    </lineage>
</organism>
<evidence type="ECO:0000256" key="6">
    <source>
        <dbReference type="ARBA" id="ARBA00022989"/>
    </source>
</evidence>
<reference evidence="10 11" key="1">
    <citation type="journal article" date="2018" name="Nat. Biotechnol.">
        <title>A standardized bacterial taxonomy based on genome phylogeny substantially revises the tree of life.</title>
        <authorList>
            <person name="Parks D.H."/>
            <person name="Chuvochina M."/>
            <person name="Waite D.W."/>
            <person name="Rinke C."/>
            <person name="Skarshewski A."/>
            <person name="Chaumeil P.A."/>
            <person name="Hugenholtz P."/>
        </authorList>
    </citation>
    <scope>NUCLEOTIDE SEQUENCE [LARGE SCALE GENOMIC DNA]</scope>
    <source>
        <strain evidence="10">UBA9956</strain>
    </source>
</reference>
<evidence type="ECO:0000256" key="3">
    <source>
        <dbReference type="ARBA" id="ARBA00022448"/>
    </source>
</evidence>
<protein>
    <recommendedName>
        <fullName evidence="8">Phosphate transport system permease protein PstA</fullName>
    </recommendedName>
</protein>
<dbReference type="InterPro" id="IPR000515">
    <property type="entry name" value="MetI-like"/>
</dbReference>
<feature type="transmembrane region" description="Helical" evidence="8">
    <location>
        <begin position="178"/>
        <end position="200"/>
    </location>
</feature>
<name>A0A350HA59_UNCW3</name>
<dbReference type="InterPro" id="IPR005672">
    <property type="entry name" value="Phosphate_PstA"/>
</dbReference>
<comment type="similarity">
    <text evidence="2 8">Belongs to the binding-protein-dependent transport system permease family. CysTW subfamily.</text>
</comment>
<sequence>MKKRKILEFAGEWALKLSVGISLAFLFLFLFMIFSKGAGRLSISFLTQMPKNGMTEGGIFPAIIGTLSLTLLSMLIAFPLGVLSGIFLSEYGKPAWLVSIIKTSINTLSGTPSIVFGLFGLSVFVIGFNMGVSILSGSLTLAVLILPIIINATVESIKSVPFDFREAAFSLGATKRQVITRVILPAAAPGILTGSIISVGRAAGETAPILFTAATFYTRRLPKSVMDEVMAMPYHIYALMTEGTAPESQVPIAYGTAVVLLLLVLIINGTAILIRYRMRKRRNW</sequence>
<keyword evidence="6 8" id="KW-1133">Transmembrane helix</keyword>
<accession>A0A350HA59</accession>
<dbReference type="AlphaFoldDB" id="A0A350HA59"/>
<dbReference type="Proteomes" id="UP000264062">
    <property type="component" value="Unassembled WGS sequence"/>
</dbReference>
<comment type="subcellular location">
    <subcellularLocation>
        <location evidence="1 8">Cell membrane</location>
        <topology evidence="1 8">Multi-pass membrane protein</topology>
    </subcellularLocation>
</comment>
<dbReference type="EMBL" id="DMZY01000133">
    <property type="protein sequence ID" value="HAV92425.1"/>
    <property type="molecule type" value="Genomic_DNA"/>
</dbReference>
<dbReference type="NCBIfam" id="TIGR00974">
    <property type="entry name" value="3a0107s02c"/>
    <property type="match status" value="1"/>
</dbReference>
<evidence type="ECO:0000313" key="10">
    <source>
        <dbReference type="EMBL" id="HAV92425.1"/>
    </source>
</evidence>
<dbReference type="PANTHER" id="PTHR43470:SF3">
    <property type="entry name" value="PHOSPHATE TRANSPORT SYSTEM PERMEASE PROTEIN PSTA-RELATED"/>
    <property type="match status" value="1"/>
</dbReference>
<dbReference type="GO" id="GO:0005315">
    <property type="term" value="F:phosphate transmembrane transporter activity"/>
    <property type="evidence" value="ECO:0007669"/>
    <property type="project" value="InterPro"/>
</dbReference>
<dbReference type="PANTHER" id="PTHR43470">
    <property type="entry name" value="PHOSPHATE TRANSPORT SYSTEM PERMEASE PROTEIN PSTA-RELATED"/>
    <property type="match status" value="1"/>
</dbReference>
<dbReference type="CDD" id="cd06261">
    <property type="entry name" value="TM_PBP2"/>
    <property type="match status" value="1"/>
</dbReference>
<evidence type="ECO:0000256" key="4">
    <source>
        <dbReference type="ARBA" id="ARBA00022475"/>
    </source>
</evidence>
<dbReference type="GO" id="GO:0005886">
    <property type="term" value="C:plasma membrane"/>
    <property type="evidence" value="ECO:0007669"/>
    <property type="project" value="UniProtKB-SubCell"/>
</dbReference>
<evidence type="ECO:0000313" key="11">
    <source>
        <dbReference type="Proteomes" id="UP000264062"/>
    </source>
</evidence>
<feature type="transmembrane region" description="Helical" evidence="8">
    <location>
        <begin position="134"/>
        <end position="157"/>
    </location>
</feature>
<keyword evidence="3" id="KW-0813">Transport</keyword>
<evidence type="ECO:0000256" key="5">
    <source>
        <dbReference type="ARBA" id="ARBA00022692"/>
    </source>
</evidence>
<feature type="transmembrane region" description="Helical" evidence="8">
    <location>
        <begin position="59"/>
        <end position="88"/>
    </location>
</feature>
<dbReference type="GO" id="GO:0035435">
    <property type="term" value="P:phosphate ion transmembrane transport"/>
    <property type="evidence" value="ECO:0007669"/>
    <property type="project" value="InterPro"/>
</dbReference>
<keyword evidence="7 8" id="KW-0472">Membrane</keyword>
<dbReference type="Gene3D" id="1.10.3720.10">
    <property type="entry name" value="MetI-like"/>
    <property type="match status" value="1"/>
</dbReference>
<dbReference type="Pfam" id="PF00528">
    <property type="entry name" value="BPD_transp_1"/>
    <property type="match status" value="1"/>
</dbReference>